<proteinExistence type="inferred from homology"/>
<evidence type="ECO:0000256" key="8">
    <source>
        <dbReference type="ARBA" id="ARBA00022840"/>
    </source>
</evidence>
<dbReference type="GO" id="GO:0009236">
    <property type="term" value="P:cobalamin biosynthetic process"/>
    <property type="evidence" value="ECO:0007669"/>
    <property type="project" value="InterPro"/>
</dbReference>
<feature type="domain" description="SAICAR synthetase/ADE2 N-terminal" evidence="12">
    <location>
        <begin position="21"/>
        <end position="247"/>
    </location>
</feature>
<evidence type="ECO:0000256" key="5">
    <source>
        <dbReference type="ARBA" id="ARBA00022598"/>
    </source>
</evidence>
<dbReference type="PROSITE" id="PS01057">
    <property type="entry name" value="SAICAR_SYNTHETASE_1"/>
    <property type="match status" value="1"/>
</dbReference>
<keyword evidence="8 11" id="KW-0067">ATP-binding</keyword>
<evidence type="ECO:0000256" key="1">
    <source>
        <dbReference type="ARBA" id="ARBA00004672"/>
    </source>
</evidence>
<dbReference type="InterPro" id="IPR018236">
    <property type="entry name" value="SAICAR_synthetase_CS"/>
</dbReference>
<evidence type="ECO:0000256" key="6">
    <source>
        <dbReference type="ARBA" id="ARBA00022741"/>
    </source>
</evidence>
<dbReference type="FunFam" id="3.30.470.20:FF:000006">
    <property type="entry name" value="Phosphoribosylaminoimidazole-succinocarboxamide synthase"/>
    <property type="match status" value="1"/>
</dbReference>
<keyword evidence="6 11" id="KW-0547">Nucleotide-binding</keyword>
<organism evidence="13 14">
    <name type="scientific">Marininema halotolerans</name>
    <dbReference type="NCBI Taxonomy" id="1155944"/>
    <lineage>
        <taxon>Bacteria</taxon>
        <taxon>Bacillati</taxon>
        <taxon>Bacillota</taxon>
        <taxon>Bacilli</taxon>
        <taxon>Bacillales</taxon>
        <taxon>Thermoactinomycetaceae</taxon>
        <taxon>Marininema</taxon>
    </lineage>
</organism>
<gene>
    <name evidence="11" type="primary">purC</name>
    <name evidence="13" type="ORF">SAMN05444972_10719</name>
</gene>
<evidence type="ECO:0000256" key="10">
    <source>
        <dbReference type="ARBA" id="ARBA00048475"/>
    </source>
</evidence>
<dbReference type="PANTHER" id="PTHR43599:SF3">
    <property type="entry name" value="SI:DKEY-6E2.2"/>
    <property type="match status" value="1"/>
</dbReference>
<dbReference type="InterPro" id="IPR033934">
    <property type="entry name" value="SAICAR_synt_PurC"/>
</dbReference>
<dbReference type="GO" id="GO:0004639">
    <property type="term" value="F:phosphoribosylaminoimidazolesuccinocarboxamide synthase activity"/>
    <property type="evidence" value="ECO:0007669"/>
    <property type="project" value="UniProtKB-UniRule"/>
</dbReference>
<dbReference type="EC" id="6.3.2.6" evidence="3 11"/>
<comment type="pathway">
    <text evidence="1 11">Purine metabolism; IMP biosynthesis via de novo pathway; 5-amino-1-(5-phospho-D-ribosyl)imidazole-4-carboxamide from 5-amino-1-(5-phospho-D-ribosyl)imidazole-4-carboxylate: step 1/2.</text>
</comment>
<comment type="catalytic activity">
    <reaction evidence="10 11">
        <text>5-amino-1-(5-phospho-D-ribosyl)imidazole-4-carboxylate + L-aspartate + ATP = (2S)-2-[5-amino-1-(5-phospho-beta-D-ribosyl)imidazole-4-carboxamido]succinate + ADP + phosphate + 2 H(+)</text>
        <dbReference type="Rhea" id="RHEA:22628"/>
        <dbReference type="ChEBI" id="CHEBI:15378"/>
        <dbReference type="ChEBI" id="CHEBI:29991"/>
        <dbReference type="ChEBI" id="CHEBI:30616"/>
        <dbReference type="ChEBI" id="CHEBI:43474"/>
        <dbReference type="ChEBI" id="CHEBI:58443"/>
        <dbReference type="ChEBI" id="CHEBI:77657"/>
        <dbReference type="ChEBI" id="CHEBI:456216"/>
        <dbReference type="EC" id="6.3.2.6"/>
    </reaction>
</comment>
<evidence type="ECO:0000313" key="13">
    <source>
        <dbReference type="EMBL" id="SFS75269.1"/>
    </source>
</evidence>
<dbReference type="HAMAP" id="MF_00137">
    <property type="entry name" value="SAICAR_synth"/>
    <property type="match status" value="1"/>
</dbReference>
<keyword evidence="7 11" id="KW-0658">Purine biosynthesis</keyword>
<name>A0A1I6SE91_9BACL</name>
<dbReference type="InterPro" id="IPR028923">
    <property type="entry name" value="SAICAR_synt/ADE2_N"/>
</dbReference>
<accession>A0A1I6SE91</accession>
<evidence type="ECO:0000256" key="2">
    <source>
        <dbReference type="ARBA" id="ARBA00010190"/>
    </source>
</evidence>
<keyword evidence="14" id="KW-1185">Reference proteome</keyword>
<dbReference type="Gene3D" id="3.30.470.20">
    <property type="entry name" value="ATP-grasp fold, B domain"/>
    <property type="match status" value="1"/>
</dbReference>
<dbReference type="GO" id="GO:0005524">
    <property type="term" value="F:ATP binding"/>
    <property type="evidence" value="ECO:0007669"/>
    <property type="project" value="UniProtKB-KW"/>
</dbReference>
<comment type="similarity">
    <text evidence="2 11">Belongs to the SAICAR synthetase family.</text>
</comment>
<evidence type="ECO:0000256" key="9">
    <source>
        <dbReference type="ARBA" id="ARBA00030409"/>
    </source>
</evidence>
<dbReference type="NCBIfam" id="TIGR00081">
    <property type="entry name" value="purC"/>
    <property type="match status" value="1"/>
</dbReference>
<evidence type="ECO:0000256" key="11">
    <source>
        <dbReference type="HAMAP-Rule" id="MF_00137"/>
    </source>
</evidence>
<dbReference type="EMBL" id="FPAA01000007">
    <property type="protein sequence ID" value="SFS75269.1"/>
    <property type="molecule type" value="Genomic_DNA"/>
</dbReference>
<protein>
    <recommendedName>
        <fullName evidence="4 11">Phosphoribosylaminoimidazole-succinocarboxamide synthase</fullName>
        <ecNumber evidence="3 11">6.3.2.6</ecNumber>
    </recommendedName>
    <alternativeName>
        <fullName evidence="9 11">SAICAR synthetase</fullName>
    </alternativeName>
</protein>
<dbReference type="PROSITE" id="PS01058">
    <property type="entry name" value="SAICAR_SYNTHETASE_2"/>
    <property type="match status" value="1"/>
</dbReference>
<dbReference type="InterPro" id="IPR001636">
    <property type="entry name" value="SAICAR_synth"/>
</dbReference>
<evidence type="ECO:0000256" key="7">
    <source>
        <dbReference type="ARBA" id="ARBA00022755"/>
    </source>
</evidence>
<evidence type="ECO:0000256" key="3">
    <source>
        <dbReference type="ARBA" id="ARBA00012217"/>
    </source>
</evidence>
<evidence type="ECO:0000313" key="14">
    <source>
        <dbReference type="Proteomes" id="UP000198660"/>
    </source>
</evidence>
<reference evidence="14" key="1">
    <citation type="submission" date="2016-10" db="EMBL/GenBank/DDBJ databases">
        <authorList>
            <person name="Varghese N."/>
            <person name="Submissions S."/>
        </authorList>
    </citation>
    <scope>NUCLEOTIDE SEQUENCE [LARGE SCALE GENOMIC DNA]</scope>
    <source>
        <strain evidence="14">DSM 45789</strain>
    </source>
</reference>
<evidence type="ECO:0000256" key="4">
    <source>
        <dbReference type="ARBA" id="ARBA00016460"/>
    </source>
</evidence>
<dbReference type="GO" id="GO:0006189">
    <property type="term" value="P:'de novo' IMP biosynthetic process"/>
    <property type="evidence" value="ECO:0007669"/>
    <property type="project" value="UniProtKB-UniRule"/>
</dbReference>
<evidence type="ECO:0000259" key="12">
    <source>
        <dbReference type="Pfam" id="PF01259"/>
    </source>
</evidence>
<dbReference type="Proteomes" id="UP000198660">
    <property type="component" value="Unassembled WGS sequence"/>
</dbReference>
<dbReference type="AlphaFoldDB" id="A0A1I6SE91"/>
<dbReference type="SUPFAM" id="SSF56104">
    <property type="entry name" value="SAICAR synthase-like"/>
    <property type="match status" value="1"/>
</dbReference>
<dbReference type="Gene3D" id="3.30.200.20">
    <property type="entry name" value="Phosphorylase Kinase, domain 1"/>
    <property type="match status" value="1"/>
</dbReference>
<dbReference type="UniPathway" id="UPA00074">
    <property type="reaction ID" value="UER00131"/>
</dbReference>
<dbReference type="InterPro" id="IPR050089">
    <property type="entry name" value="SAICAR_synthetase"/>
</dbReference>
<dbReference type="PANTHER" id="PTHR43599">
    <property type="entry name" value="MULTIFUNCTIONAL PROTEIN ADE2"/>
    <property type="match status" value="1"/>
</dbReference>
<dbReference type="Pfam" id="PF01259">
    <property type="entry name" value="SAICAR_synt"/>
    <property type="match status" value="1"/>
</dbReference>
<dbReference type="CDD" id="cd01415">
    <property type="entry name" value="SAICAR_synt_PurC"/>
    <property type="match status" value="1"/>
</dbReference>
<keyword evidence="5 11" id="KW-0436">Ligase</keyword>
<sequence>MLVQPKEITGKGKTSMKRGELLYEGKAKKVYLTDDPDQVWVAYKDDATAYNAQKRGSIQDKGQWNNRISARLFQYLGEKGISHHFIKELSATEQLVKRVSIIPLEVIVRNIAAGSLAKRLGMDEGVRFSKPVLEFCYKNDQLGDPLINDDHIATLGLASNVQLAQMKEVSLLVNRFLSEKMGQCGITLVDFKLEFGLDGEGKLVLADEISPDTCRFWDKESGKRLDKDRFRRDLGDVEEAYHEIWSRLGGEAHV</sequence>